<dbReference type="EMBL" id="CZVW01000002">
    <property type="protein sequence ID" value="CUS97057.1"/>
    <property type="molecule type" value="Genomic_DNA"/>
</dbReference>
<protein>
    <submittedName>
        <fullName evidence="3">Repeat domain-containing protein</fullName>
    </submittedName>
</protein>
<evidence type="ECO:0000256" key="1">
    <source>
        <dbReference type="ARBA" id="ARBA00022729"/>
    </source>
</evidence>
<gene>
    <name evidence="3" type="ORF">JGI23_00231</name>
</gene>
<reference evidence="4" key="1">
    <citation type="submission" date="2015-11" db="EMBL/GenBank/DDBJ databases">
        <authorList>
            <person name="Varghese N."/>
        </authorList>
    </citation>
    <scope>NUCLEOTIDE SEQUENCE [LARGE SCALE GENOMIC DNA]</scope>
    <source>
        <strain evidence="4">JGI-23</strain>
    </source>
</reference>
<keyword evidence="4" id="KW-1185">Reference proteome</keyword>
<sequence length="713" mass="80990">MSANRELIIHKLFFFAFAFYIEILTAQNKFPLFLVKEFPLPAGASKFALGDFNNDGLCDIVVASKRAITWLKNEGNGNFNFYFTIPVRETPSDLQICDLEKNGEAEIIAIYKSNSTVEIFKADTLGFKKFKSFETGIYPEMLTCADLDLNGLNDIITTGKIMLGITINYQTDTLKFSTPNNLFPKTPLKKIQIVDLNYDDVPDVAGIDWLNNLLLISYGRGDGKFGRTYTYQLPEEPTDFVVSDLNNNGFFDYVIAFYYLDEVQFYYTTETGIIPRFKFKIPKPTLVFTGDVNGDGLKDVIVGNGEKFLLLTNQKTNFEQYEFLSSGFNQINCFDIDGDGKDEIIVLDTLNNELRIYYSTDNFEISNNLAIAVGSNVSDFATGDFDRDGFVDMAFVGENLDFLLIYHKENSFNTISNKTGKFFTDIKFLSTSDLNYFFCTNYATGDVSLFRFRTNGDMKEVFRYKFDQPKPSFIGLSNDNSVRLFLTISDSNFIILKPEGETNFNGFTIKEIDSTKVIASLVSDFNNDGFFDIAFINSDGNKVQLSIFLRTKENEYARNYSVNLNKLIKRAFLFAGDFNNDGFTDILAYYDYSTSKISDGEINLFTNDGSGKFKVRKRVDTHVHLSNQKLLKIADFTGDFKKDFVIFDKLRNGFYLYVNKDEMFEKLKIGTSKDKINSIGVADIDHDGFLDLLFLNGTNGTVNILINKNGVFK</sequence>
<dbReference type="PANTHER" id="PTHR46580:SF4">
    <property type="entry name" value="ATP_GTP-BINDING PROTEIN"/>
    <property type="match status" value="1"/>
</dbReference>
<keyword evidence="1" id="KW-0732">Signal</keyword>
<dbReference type="Gene3D" id="2.130.10.130">
    <property type="entry name" value="Integrin alpha, N-terminal"/>
    <property type="match status" value="2"/>
</dbReference>
<organism evidence="3 4">
    <name type="scientific">Candidatus Chryseopegocella kryptomonas</name>
    <dbReference type="NCBI Taxonomy" id="1633643"/>
    <lineage>
        <taxon>Bacteria</taxon>
        <taxon>Pseudomonadati</taxon>
        <taxon>Candidatus Kryptoniota</taxon>
        <taxon>Candidatus Chryseopegocella</taxon>
    </lineage>
</organism>
<dbReference type="InterPro" id="IPR028994">
    <property type="entry name" value="Integrin_alpha_N"/>
</dbReference>
<dbReference type="SUPFAM" id="SSF69318">
    <property type="entry name" value="Integrin alpha N-terminal domain"/>
    <property type="match status" value="3"/>
</dbReference>
<keyword evidence="2" id="KW-1133">Transmembrane helix</keyword>
<evidence type="ECO:0000256" key="2">
    <source>
        <dbReference type="SAM" id="Phobius"/>
    </source>
</evidence>
<feature type="transmembrane region" description="Helical" evidence="2">
    <location>
        <begin position="7"/>
        <end position="26"/>
    </location>
</feature>
<name>A0A0P1MNG1_9BACT</name>
<proteinExistence type="predicted"/>
<dbReference type="PANTHER" id="PTHR46580">
    <property type="entry name" value="SENSOR KINASE-RELATED"/>
    <property type="match status" value="1"/>
</dbReference>
<dbReference type="Pfam" id="PF13517">
    <property type="entry name" value="FG-GAP_3"/>
    <property type="match status" value="4"/>
</dbReference>
<dbReference type="InterPro" id="IPR013517">
    <property type="entry name" value="FG-GAP"/>
</dbReference>
<dbReference type="Proteomes" id="UP000199197">
    <property type="component" value="Unassembled WGS sequence"/>
</dbReference>
<evidence type="ECO:0000313" key="4">
    <source>
        <dbReference type="Proteomes" id="UP000199197"/>
    </source>
</evidence>
<dbReference type="AlphaFoldDB" id="A0A0P1MNG1"/>
<accession>A0A0P1MNG1</accession>
<dbReference type="RefSeq" id="WP_092347169.1">
    <property type="nucleotide sequence ID" value="NZ_CZVW01000002.1"/>
</dbReference>
<evidence type="ECO:0000313" key="3">
    <source>
        <dbReference type="EMBL" id="CUS97057.1"/>
    </source>
</evidence>
<keyword evidence="2" id="KW-0812">Transmembrane</keyword>
<dbReference type="OrthoDB" id="111411at2"/>
<keyword evidence="2" id="KW-0472">Membrane</keyword>